<keyword evidence="4" id="KW-0597">Phosphoprotein</keyword>
<dbReference type="Gene3D" id="3.30.300.30">
    <property type="match status" value="1"/>
</dbReference>
<evidence type="ECO:0000256" key="2">
    <source>
        <dbReference type="ARBA" id="ARBA00006432"/>
    </source>
</evidence>
<dbReference type="PROSITE" id="PS00012">
    <property type="entry name" value="PHOSPHOPANTETHEINE"/>
    <property type="match status" value="1"/>
</dbReference>
<dbReference type="SUPFAM" id="SSF47336">
    <property type="entry name" value="ACP-like"/>
    <property type="match status" value="1"/>
</dbReference>
<dbReference type="InterPro" id="IPR006162">
    <property type="entry name" value="Ppantetheine_attach_site"/>
</dbReference>
<comment type="similarity">
    <text evidence="2">Belongs to the ATP-dependent AMP-binding enzyme family.</text>
</comment>
<dbReference type="InterPro" id="IPR025110">
    <property type="entry name" value="AMP-bd_C"/>
</dbReference>
<dbReference type="PANTHER" id="PTHR45527">
    <property type="entry name" value="NONRIBOSOMAL PEPTIDE SYNTHETASE"/>
    <property type="match status" value="1"/>
</dbReference>
<keyword evidence="3" id="KW-0596">Phosphopantetheine</keyword>
<dbReference type="PANTHER" id="PTHR45527:SF1">
    <property type="entry name" value="FATTY ACID SYNTHASE"/>
    <property type="match status" value="1"/>
</dbReference>
<comment type="cofactor">
    <cofactor evidence="1">
        <name>pantetheine 4'-phosphate</name>
        <dbReference type="ChEBI" id="CHEBI:47942"/>
    </cofactor>
</comment>
<dbReference type="EMBL" id="LUCV01000064">
    <property type="protein sequence ID" value="OAI83318.1"/>
    <property type="molecule type" value="Genomic_DNA"/>
</dbReference>
<dbReference type="SUPFAM" id="SSF56801">
    <property type="entry name" value="Acetyl-CoA synthetase-like"/>
    <property type="match status" value="1"/>
</dbReference>
<dbReference type="InterPro" id="IPR020806">
    <property type="entry name" value="PKS_PP-bd"/>
</dbReference>
<dbReference type="GO" id="GO:0005829">
    <property type="term" value="C:cytosol"/>
    <property type="evidence" value="ECO:0007669"/>
    <property type="project" value="TreeGrafter"/>
</dbReference>
<evidence type="ECO:0000256" key="3">
    <source>
        <dbReference type="ARBA" id="ARBA00022450"/>
    </source>
</evidence>
<dbReference type="SMART" id="SM00823">
    <property type="entry name" value="PKS_PP"/>
    <property type="match status" value="1"/>
</dbReference>
<name>A0A177S818_PSEPU</name>
<dbReference type="GO" id="GO:0031177">
    <property type="term" value="F:phosphopantetheine binding"/>
    <property type="evidence" value="ECO:0007669"/>
    <property type="project" value="InterPro"/>
</dbReference>
<accession>A0A177S818</accession>
<evidence type="ECO:0000256" key="4">
    <source>
        <dbReference type="ARBA" id="ARBA00022553"/>
    </source>
</evidence>
<evidence type="ECO:0000313" key="7">
    <source>
        <dbReference type="Proteomes" id="UP000077752"/>
    </source>
</evidence>
<comment type="caution">
    <text evidence="6">The sequence shown here is derived from an EMBL/GenBank/DDBJ whole genome shotgun (WGS) entry which is preliminary data.</text>
</comment>
<dbReference type="Gene3D" id="1.10.1200.10">
    <property type="entry name" value="ACP-like"/>
    <property type="match status" value="1"/>
</dbReference>
<dbReference type="PROSITE" id="PS50075">
    <property type="entry name" value="CARRIER"/>
    <property type="match status" value="1"/>
</dbReference>
<dbReference type="Proteomes" id="UP000077752">
    <property type="component" value="Unassembled WGS sequence"/>
</dbReference>
<dbReference type="GO" id="GO:0009239">
    <property type="term" value="P:enterobactin biosynthetic process"/>
    <property type="evidence" value="ECO:0007669"/>
    <property type="project" value="TreeGrafter"/>
</dbReference>
<dbReference type="Pfam" id="PF00550">
    <property type="entry name" value="PP-binding"/>
    <property type="match status" value="1"/>
</dbReference>
<dbReference type="FunFam" id="3.30.300.30:FF:000010">
    <property type="entry name" value="Enterobactin synthetase component F"/>
    <property type="match status" value="1"/>
</dbReference>
<evidence type="ECO:0000313" key="6">
    <source>
        <dbReference type="EMBL" id="OAI83318.1"/>
    </source>
</evidence>
<dbReference type="AlphaFoldDB" id="A0A177S818"/>
<reference evidence="6 7" key="1">
    <citation type="submission" date="2016-03" db="EMBL/GenBank/DDBJ databases">
        <title>Draft Genome Assembly of Pseudomonas putida strain CBF10-2.</title>
        <authorList>
            <person name="Iyer R.S."/>
            <person name="Damania A."/>
        </authorList>
    </citation>
    <scope>NUCLEOTIDE SEQUENCE [LARGE SCALE GENOMIC DNA]</scope>
    <source>
        <strain evidence="6 7">CBF10-2</strain>
    </source>
</reference>
<dbReference type="GO" id="GO:0009366">
    <property type="term" value="C:enterobactin synthetase complex"/>
    <property type="evidence" value="ECO:0007669"/>
    <property type="project" value="TreeGrafter"/>
</dbReference>
<dbReference type="InterPro" id="IPR009081">
    <property type="entry name" value="PP-bd_ACP"/>
</dbReference>
<dbReference type="InterPro" id="IPR045851">
    <property type="entry name" value="AMP-bd_C_sf"/>
</dbReference>
<protein>
    <recommendedName>
        <fullName evidence="5">Carrier domain-containing protein</fullName>
    </recommendedName>
</protein>
<feature type="domain" description="Carrier" evidence="5">
    <location>
        <begin position="102"/>
        <end position="177"/>
    </location>
</feature>
<sequence>MKIRGFRIELGEIEARLLEHSAVREAVVIAIDNQLAAYLVAEQDTPELRSALKAHLKAGLPDYMVPSHFTWLDRMPQTPNGKLDRKALPKPDASLVQRAYVAPVSEQEQQVAAIWAEVLKVERVGLTDDFFELGGHSLLAAQLVSRIHSGLGIDVPLRLIFEKPQLNDFIQAIADSGLSLTEDGLSDIEKLMNEMAGA</sequence>
<evidence type="ECO:0000256" key="1">
    <source>
        <dbReference type="ARBA" id="ARBA00001957"/>
    </source>
</evidence>
<dbReference type="GO" id="GO:0043041">
    <property type="term" value="P:amino acid activation for nonribosomal peptide biosynthetic process"/>
    <property type="evidence" value="ECO:0007669"/>
    <property type="project" value="TreeGrafter"/>
</dbReference>
<gene>
    <name evidence="6" type="ORF">AYO28_27100</name>
</gene>
<dbReference type="InterPro" id="IPR036736">
    <property type="entry name" value="ACP-like_sf"/>
</dbReference>
<dbReference type="GO" id="GO:0047527">
    <property type="term" value="F:2,3-dihydroxybenzoate-serine ligase activity"/>
    <property type="evidence" value="ECO:0007669"/>
    <property type="project" value="TreeGrafter"/>
</dbReference>
<dbReference type="Pfam" id="PF13193">
    <property type="entry name" value="AMP-binding_C"/>
    <property type="match status" value="1"/>
</dbReference>
<evidence type="ECO:0000259" key="5">
    <source>
        <dbReference type="PROSITE" id="PS50075"/>
    </source>
</evidence>
<proteinExistence type="inferred from homology"/>
<dbReference type="FunFam" id="1.10.1200.10:FF:000005">
    <property type="entry name" value="Nonribosomal peptide synthetase 1"/>
    <property type="match status" value="1"/>
</dbReference>
<organism evidence="6 7">
    <name type="scientific">Pseudomonas putida</name>
    <name type="common">Arthrobacter siderocapsulatus</name>
    <dbReference type="NCBI Taxonomy" id="303"/>
    <lineage>
        <taxon>Bacteria</taxon>
        <taxon>Pseudomonadati</taxon>
        <taxon>Pseudomonadota</taxon>
        <taxon>Gammaproteobacteria</taxon>
        <taxon>Pseudomonadales</taxon>
        <taxon>Pseudomonadaceae</taxon>
        <taxon>Pseudomonas</taxon>
    </lineage>
</organism>